<evidence type="ECO:0000313" key="2">
    <source>
        <dbReference type="Proteomes" id="UP000503349"/>
    </source>
</evidence>
<dbReference type="EMBL" id="CM015722">
    <property type="protein sequence ID" value="KAF3695439.1"/>
    <property type="molecule type" value="Genomic_DNA"/>
</dbReference>
<reference evidence="1 2" key="1">
    <citation type="submission" date="2019-02" db="EMBL/GenBank/DDBJ databases">
        <title>Opniocepnalus argus genome.</title>
        <authorList>
            <person name="Zhou C."/>
            <person name="Xiao S."/>
        </authorList>
    </citation>
    <scope>NUCLEOTIDE SEQUENCE [LARGE SCALE GENOMIC DNA]</scope>
    <source>
        <strain evidence="1">OARG1902GOOAL</strain>
        <tissue evidence="1">Muscle</tissue>
    </source>
</reference>
<accession>A0A6G1PYZ7</accession>
<name>A0A6G1PYZ7_CHAAH</name>
<reference evidence="2" key="2">
    <citation type="submission" date="2019-02" db="EMBL/GenBank/DDBJ databases">
        <title>Opniocepnalus argus Var Kimnra genome.</title>
        <authorList>
            <person name="Zhou C."/>
            <person name="Xiao S."/>
        </authorList>
    </citation>
    <scope>NUCLEOTIDE SEQUENCE [LARGE SCALE GENOMIC DNA]</scope>
</reference>
<evidence type="ECO:0000313" key="1">
    <source>
        <dbReference type="EMBL" id="KAF3695439.1"/>
    </source>
</evidence>
<protein>
    <submittedName>
        <fullName evidence="1">Uncharacterized protein</fullName>
    </submittedName>
</protein>
<dbReference type="Proteomes" id="UP000503349">
    <property type="component" value="Chromosome 11"/>
</dbReference>
<keyword evidence="2" id="KW-1185">Reference proteome</keyword>
<proteinExistence type="predicted"/>
<sequence>MVCVHKRKHVMCEDKESDDFYGVCTGKRFCLERRSQGFFKLRIYLNQLFKSKTASTSEIISNGTGSCNDH</sequence>
<organism evidence="1 2">
    <name type="scientific">Channa argus</name>
    <name type="common">Northern snakehead</name>
    <name type="synonym">Ophicephalus argus</name>
    <dbReference type="NCBI Taxonomy" id="215402"/>
    <lineage>
        <taxon>Eukaryota</taxon>
        <taxon>Metazoa</taxon>
        <taxon>Chordata</taxon>
        <taxon>Craniata</taxon>
        <taxon>Vertebrata</taxon>
        <taxon>Euteleostomi</taxon>
        <taxon>Actinopterygii</taxon>
        <taxon>Neopterygii</taxon>
        <taxon>Teleostei</taxon>
        <taxon>Neoteleostei</taxon>
        <taxon>Acanthomorphata</taxon>
        <taxon>Anabantaria</taxon>
        <taxon>Anabantiformes</taxon>
        <taxon>Channoidei</taxon>
        <taxon>Channidae</taxon>
        <taxon>Channa</taxon>
    </lineage>
</organism>
<dbReference type="AlphaFoldDB" id="A0A6G1PYZ7"/>
<gene>
    <name evidence="1" type="ORF">EXN66_Car011115</name>
</gene>